<dbReference type="PANTHER" id="PTHR21581:SF33">
    <property type="entry name" value="D-ALANYL-D-ALANINE CARBOXYPEPTIDASE DACB"/>
    <property type="match status" value="1"/>
</dbReference>
<evidence type="ECO:0000313" key="13">
    <source>
        <dbReference type="EMBL" id="GIH14014.1"/>
    </source>
</evidence>
<keyword evidence="2" id="KW-0732">Signal</keyword>
<dbReference type="InterPro" id="IPR001967">
    <property type="entry name" value="Peptidase_S11_N"/>
</dbReference>
<keyword evidence="5" id="KW-0573">Peptidoglycan synthesis</keyword>
<organism evidence="13 14">
    <name type="scientific">Rugosimonospora africana</name>
    <dbReference type="NCBI Taxonomy" id="556532"/>
    <lineage>
        <taxon>Bacteria</taxon>
        <taxon>Bacillati</taxon>
        <taxon>Actinomycetota</taxon>
        <taxon>Actinomycetes</taxon>
        <taxon>Micromonosporales</taxon>
        <taxon>Micromonosporaceae</taxon>
        <taxon>Rugosimonospora</taxon>
    </lineage>
</organism>
<feature type="active site" description="Acyl-ester intermediate" evidence="7">
    <location>
        <position position="243"/>
    </location>
</feature>
<feature type="active site" evidence="7">
    <location>
        <position position="310"/>
    </location>
</feature>
<evidence type="ECO:0000259" key="12">
    <source>
        <dbReference type="Pfam" id="PF00768"/>
    </source>
</evidence>
<dbReference type="GO" id="GO:0009252">
    <property type="term" value="P:peptidoglycan biosynthetic process"/>
    <property type="evidence" value="ECO:0007669"/>
    <property type="project" value="UniProtKB-KW"/>
</dbReference>
<keyword evidence="3" id="KW-0378">Hydrolase</keyword>
<feature type="transmembrane region" description="Helical" evidence="11">
    <location>
        <begin position="137"/>
        <end position="158"/>
    </location>
</feature>
<evidence type="ECO:0000256" key="11">
    <source>
        <dbReference type="SAM" id="Phobius"/>
    </source>
</evidence>
<dbReference type="PRINTS" id="PR00725">
    <property type="entry name" value="DADACBPTASE1"/>
</dbReference>
<dbReference type="Proteomes" id="UP000642748">
    <property type="component" value="Unassembled WGS sequence"/>
</dbReference>
<feature type="compositionally biased region" description="Polar residues" evidence="10">
    <location>
        <begin position="173"/>
        <end position="182"/>
    </location>
</feature>
<evidence type="ECO:0000256" key="3">
    <source>
        <dbReference type="ARBA" id="ARBA00022801"/>
    </source>
</evidence>
<dbReference type="GO" id="GO:0071555">
    <property type="term" value="P:cell wall organization"/>
    <property type="evidence" value="ECO:0007669"/>
    <property type="project" value="UniProtKB-KW"/>
</dbReference>
<evidence type="ECO:0000256" key="1">
    <source>
        <dbReference type="ARBA" id="ARBA00007164"/>
    </source>
</evidence>
<dbReference type="Pfam" id="PF00768">
    <property type="entry name" value="Peptidase_S11"/>
    <property type="match status" value="1"/>
</dbReference>
<sequence length="530" mass="55110">MSRRATARQRPTPSSTVHVPGRAGDETADLSDHAEPTADLSDHAERTAELSGFAESPAARPRNAHPRDGGTWGGSARDGGAWDGDARRDGSWGPEPRDDRPRTDEPWQDEPWHDEHREADRGLSEPADARTRRPRTALAFTAIGLAVLVAGGAGAVAARRGPGAITTTAQWTGARPSDTTQPAIAVQPPPSPSPSGVALPATYTVPGTPPEMPWPKSGQSTLRVVGVGSLGTTPDQRPVPIASVTKVMTAYLVLRDHPLSGGADGPSLTVSDEEAARYPDEVAKGESLVKVTAGEVLTEREALDALMLPSADNMALILARWDAGSVDAFLDKMNDAAASLGMTNTHYTDPSGLASSTVSTADDQTVLAAQAMKITAFAQIVAQHSAKVPVAGTVKNYNTLLGSSGVDGIKTGSTSAAGGCLLFAARYQVAGKTLTIVGAVFGQHGPTMYGLPLALSRSRSLIVAAQHALGSFPIVTAGHTVVTKDGVNLAPAETLSVIGWPGLEFHTHLRAETLEVDGPESHQTVDLVAQ</sequence>
<dbReference type="Gene3D" id="3.40.710.10">
    <property type="entry name" value="DD-peptidase/beta-lactamase superfamily"/>
    <property type="match status" value="1"/>
</dbReference>
<evidence type="ECO:0000313" key="14">
    <source>
        <dbReference type="Proteomes" id="UP000642748"/>
    </source>
</evidence>
<reference evidence="13" key="1">
    <citation type="submission" date="2021-01" db="EMBL/GenBank/DDBJ databases">
        <title>Whole genome shotgun sequence of Rugosimonospora africana NBRC 104875.</title>
        <authorList>
            <person name="Komaki H."/>
            <person name="Tamura T."/>
        </authorList>
    </citation>
    <scope>NUCLEOTIDE SEQUENCE</scope>
    <source>
        <strain evidence="13">NBRC 104875</strain>
    </source>
</reference>
<keyword evidence="11" id="KW-1133">Transmembrane helix</keyword>
<comment type="similarity">
    <text evidence="1 9">Belongs to the peptidase S11 family.</text>
</comment>
<keyword evidence="6" id="KW-0961">Cell wall biogenesis/degradation</keyword>
<evidence type="ECO:0000256" key="9">
    <source>
        <dbReference type="RuleBase" id="RU004016"/>
    </source>
</evidence>
<dbReference type="GO" id="GO:0008360">
    <property type="term" value="P:regulation of cell shape"/>
    <property type="evidence" value="ECO:0007669"/>
    <property type="project" value="UniProtKB-KW"/>
</dbReference>
<evidence type="ECO:0000256" key="2">
    <source>
        <dbReference type="ARBA" id="ARBA00022729"/>
    </source>
</evidence>
<protein>
    <recommendedName>
        <fullName evidence="12">Peptidase S11 D-alanyl-D-alanine carboxypeptidase A N-terminal domain-containing protein</fullName>
    </recommendedName>
</protein>
<feature type="region of interest" description="Disordered" evidence="10">
    <location>
        <begin position="173"/>
        <end position="197"/>
    </location>
</feature>
<feature type="domain" description="Peptidase S11 D-alanyl-D-alanine carboxypeptidase A N-terminal" evidence="12">
    <location>
        <begin position="237"/>
        <end position="426"/>
    </location>
</feature>
<keyword evidence="11" id="KW-0812">Transmembrane</keyword>
<evidence type="ECO:0000256" key="6">
    <source>
        <dbReference type="ARBA" id="ARBA00023316"/>
    </source>
</evidence>
<keyword evidence="11" id="KW-0472">Membrane</keyword>
<feature type="compositionally biased region" description="Basic and acidic residues" evidence="10">
    <location>
        <begin position="30"/>
        <end position="48"/>
    </location>
</feature>
<comment type="caution">
    <text evidence="13">The sequence shown here is derived from an EMBL/GenBank/DDBJ whole genome shotgun (WGS) entry which is preliminary data.</text>
</comment>
<dbReference type="InterPro" id="IPR012338">
    <property type="entry name" value="Beta-lactam/transpept-like"/>
</dbReference>
<feature type="active site" description="Proton acceptor" evidence="7">
    <location>
        <position position="246"/>
    </location>
</feature>
<dbReference type="EMBL" id="BONZ01000021">
    <property type="protein sequence ID" value="GIH14014.1"/>
    <property type="molecule type" value="Genomic_DNA"/>
</dbReference>
<accession>A0A8J3QPH4</accession>
<dbReference type="InterPro" id="IPR018044">
    <property type="entry name" value="Peptidase_S11"/>
</dbReference>
<feature type="binding site" evidence="8">
    <location>
        <position position="410"/>
    </location>
    <ligand>
        <name>substrate</name>
    </ligand>
</feature>
<evidence type="ECO:0000256" key="7">
    <source>
        <dbReference type="PIRSR" id="PIRSR618044-1"/>
    </source>
</evidence>
<evidence type="ECO:0000256" key="4">
    <source>
        <dbReference type="ARBA" id="ARBA00022960"/>
    </source>
</evidence>
<dbReference type="AlphaFoldDB" id="A0A8J3QPH4"/>
<evidence type="ECO:0000256" key="8">
    <source>
        <dbReference type="PIRSR" id="PIRSR618044-2"/>
    </source>
</evidence>
<feature type="compositionally biased region" description="Basic and acidic residues" evidence="10">
    <location>
        <begin position="84"/>
        <end position="131"/>
    </location>
</feature>
<dbReference type="GO" id="GO:0009002">
    <property type="term" value="F:serine-type D-Ala-D-Ala carboxypeptidase activity"/>
    <property type="evidence" value="ECO:0007669"/>
    <property type="project" value="InterPro"/>
</dbReference>
<dbReference type="RefSeq" id="WP_203917688.1">
    <property type="nucleotide sequence ID" value="NZ_BONZ01000021.1"/>
</dbReference>
<evidence type="ECO:0000256" key="10">
    <source>
        <dbReference type="SAM" id="MobiDB-lite"/>
    </source>
</evidence>
<evidence type="ECO:0000256" key="5">
    <source>
        <dbReference type="ARBA" id="ARBA00022984"/>
    </source>
</evidence>
<dbReference type="PANTHER" id="PTHR21581">
    <property type="entry name" value="D-ALANYL-D-ALANINE CARBOXYPEPTIDASE"/>
    <property type="match status" value="1"/>
</dbReference>
<keyword evidence="14" id="KW-1185">Reference proteome</keyword>
<keyword evidence="4" id="KW-0133">Cell shape</keyword>
<dbReference type="SUPFAM" id="SSF56601">
    <property type="entry name" value="beta-lactamase/transpeptidase-like"/>
    <property type="match status" value="1"/>
</dbReference>
<name>A0A8J3QPH4_9ACTN</name>
<dbReference type="GO" id="GO:0006508">
    <property type="term" value="P:proteolysis"/>
    <property type="evidence" value="ECO:0007669"/>
    <property type="project" value="InterPro"/>
</dbReference>
<gene>
    <name evidence="13" type="ORF">Raf01_21860</name>
</gene>
<feature type="region of interest" description="Disordered" evidence="10">
    <location>
        <begin position="1"/>
        <end position="133"/>
    </location>
</feature>
<proteinExistence type="inferred from homology"/>